<dbReference type="PANTHER" id="PTHR22789:SF0">
    <property type="entry name" value="3-OXO-TETRONATE 4-PHOSPHATE DECARBOXYLASE-RELATED"/>
    <property type="match status" value="1"/>
</dbReference>
<sequence length="204" mass="22063">MSWPAKLKELKDELIEVTRKLYDRGLSSGTSGNTSARLPGMPDKVLIKASGRSFGEVGEKDFLVVNLDGEVLEGEGKPSKEIRFHLGIYRVRPEVNAVIHGHSPYATAYVTAFGGLPVVTAAAEMGLRRVAVVDFAPPGSEELAHLVIETFRDPEVKAAVLTRHGFVTVGENIRKAYYLADVLEDNAKVACLLQSLKGLAAGDF</sequence>
<name>A0A1W1VBW7_9FIRM</name>
<evidence type="ECO:0000313" key="5">
    <source>
        <dbReference type="Proteomes" id="UP000192569"/>
    </source>
</evidence>
<keyword evidence="2" id="KW-0456">Lyase</keyword>
<dbReference type="RefSeq" id="WP_084663361.1">
    <property type="nucleotide sequence ID" value="NZ_LT838272.1"/>
</dbReference>
<feature type="domain" description="Class II aldolase/adducin N-terminal" evidence="3">
    <location>
        <begin position="12"/>
        <end position="191"/>
    </location>
</feature>
<dbReference type="SUPFAM" id="SSF53639">
    <property type="entry name" value="AraD/HMP-PK domain-like"/>
    <property type="match status" value="1"/>
</dbReference>
<dbReference type="InterPro" id="IPR001303">
    <property type="entry name" value="Aldolase_II/adducin_N"/>
</dbReference>
<evidence type="ECO:0000256" key="2">
    <source>
        <dbReference type="ARBA" id="ARBA00023239"/>
    </source>
</evidence>
<protein>
    <submittedName>
        <fullName evidence="4">L-fuculose-phosphate aldolase</fullName>
    </submittedName>
</protein>
<dbReference type="InterPro" id="IPR050197">
    <property type="entry name" value="Aldolase_class_II_sugar_metab"/>
</dbReference>
<dbReference type="OrthoDB" id="9786287at2"/>
<gene>
    <name evidence="4" type="ORF">SAMN00808754_0304</name>
</gene>
<accession>A0A1W1VBW7</accession>
<dbReference type="GO" id="GO:0046872">
    <property type="term" value="F:metal ion binding"/>
    <property type="evidence" value="ECO:0007669"/>
    <property type="project" value="UniProtKB-KW"/>
</dbReference>
<proteinExistence type="predicted"/>
<dbReference type="Pfam" id="PF00596">
    <property type="entry name" value="Aldolase_II"/>
    <property type="match status" value="1"/>
</dbReference>
<dbReference type="SMART" id="SM01007">
    <property type="entry name" value="Aldolase_II"/>
    <property type="match status" value="1"/>
</dbReference>
<evidence type="ECO:0000259" key="3">
    <source>
        <dbReference type="SMART" id="SM01007"/>
    </source>
</evidence>
<dbReference type="STRING" id="698762.SAMN00808754_0304"/>
<dbReference type="EMBL" id="LT838272">
    <property type="protein sequence ID" value="SMB90551.1"/>
    <property type="molecule type" value="Genomic_DNA"/>
</dbReference>
<dbReference type="PANTHER" id="PTHR22789">
    <property type="entry name" value="FUCULOSE PHOSPHATE ALDOLASE"/>
    <property type="match status" value="1"/>
</dbReference>
<organism evidence="4 5">
    <name type="scientific">Thermanaeromonas toyohensis ToBE</name>
    <dbReference type="NCBI Taxonomy" id="698762"/>
    <lineage>
        <taxon>Bacteria</taxon>
        <taxon>Bacillati</taxon>
        <taxon>Bacillota</taxon>
        <taxon>Clostridia</taxon>
        <taxon>Neomoorellales</taxon>
        <taxon>Neomoorellaceae</taxon>
        <taxon>Thermanaeromonas</taxon>
    </lineage>
</organism>
<evidence type="ECO:0000256" key="1">
    <source>
        <dbReference type="ARBA" id="ARBA00022723"/>
    </source>
</evidence>
<keyword evidence="1" id="KW-0479">Metal-binding</keyword>
<dbReference type="Proteomes" id="UP000192569">
    <property type="component" value="Chromosome I"/>
</dbReference>
<dbReference type="GO" id="GO:0016832">
    <property type="term" value="F:aldehyde-lyase activity"/>
    <property type="evidence" value="ECO:0007669"/>
    <property type="project" value="TreeGrafter"/>
</dbReference>
<evidence type="ECO:0000313" key="4">
    <source>
        <dbReference type="EMBL" id="SMB90551.1"/>
    </source>
</evidence>
<dbReference type="GO" id="GO:0005829">
    <property type="term" value="C:cytosol"/>
    <property type="evidence" value="ECO:0007669"/>
    <property type="project" value="TreeGrafter"/>
</dbReference>
<keyword evidence="5" id="KW-1185">Reference proteome</keyword>
<dbReference type="GO" id="GO:0019323">
    <property type="term" value="P:pentose catabolic process"/>
    <property type="evidence" value="ECO:0007669"/>
    <property type="project" value="TreeGrafter"/>
</dbReference>
<reference evidence="4 5" key="1">
    <citation type="submission" date="2017-04" db="EMBL/GenBank/DDBJ databases">
        <authorList>
            <person name="Afonso C.L."/>
            <person name="Miller P.J."/>
            <person name="Scott M.A."/>
            <person name="Spackman E."/>
            <person name="Goraichik I."/>
            <person name="Dimitrov K.M."/>
            <person name="Suarez D.L."/>
            <person name="Swayne D.E."/>
        </authorList>
    </citation>
    <scope>NUCLEOTIDE SEQUENCE [LARGE SCALE GENOMIC DNA]</scope>
    <source>
        <strain evidence="4 5">ToBE</strain>
    </source>
</reference>
<dbReference type="InterPro" id="IPR036409">
    <property type="entry name" value="Aldolase_II/adducin_N_sf"/>
</dbReference>
<dbReference type="Gene3D" id="3.40.225.10">
    <property type="entry name" value="Class II aldolase/adducin N-terminal domain"/>
    <property type="match status" value="1"/>
</dbReference>
<dbReference type="AlphaFoldDB" id="A0A1W1VBW7"/>